<dbReference type="Proteomes" id="UP000051908">
    <property type="component" value="Unassembled WGS sequence"/>
</dbReference>
<organism evidence="3 4">
    <name type="scientific">Companilactobacillus paralimentarius DSM 13238 = JCM 10415</name>
    <dbReference type="NCBI Taxonomy" id="1122151"/>
    <lineage>
        <taxon>Bacteria</taxon>
        <taxon>Bacillati</taxon>
        <taxon>Bacillota</taxon>
        <taxon>Bacilli</taxon>
        <taxon>Lactobacillales</taxon>
        <taxon>Lactobacillaceae</taxon>
        <taxon>Companilactobacillus</taxon>
    </lineage>
</organism>
<evidence type="ECO:0000256" key="2">
    <source>
        <dbReference type="SAM" id="Phobius"/>
    </source>
</evidence>
<accession>A0A0R1PFX8</accession>
<proteinExistence type="predicted"/>
<feature type="transmembrane region" description="Helical" evidence="2">
    <location>
        <begin position="30"/>
        <end position="52"/>
    </location>
</feature>
<sequence>MNENGGNISMKKGDPMRQQMRHQKKTKKPLILTIIISLLVLIVLCVIFFFPLNNMLRNATGNDTPSDKAVKSELVKRVKARKTGDSKKDEKIDRAASVLGKKKMSEIMSAADSQDKTATLIEDSSALTKEQSQKAAQEIFSNNEYSGLRTAINNGNWYQAYQQYQKLSNNGELNQLQQDINQK</sequence>
<protein>
    <submittedName>
        <fullName evidence="3">Uncharacterized protein</fullName>
    </submittedName>
</protein>
<dbReference type="PATRIC" id="fig|1122151.5.peg.2133"/>
<dbReference type="EMBL" id="AZES01000051">
    <property type="protein sequence ID" value="KRL31313.1"/>
    <property type="molecule type" value="Genomic_DNA"/>
</dbReference>
<evidence type="ECO:0000256" key="1">
    <source>
        <dbReference type="SAM" id="MobiDB-lite"/>
    </source>
</evidence>
<gene>
    <name evidence="3" type="ORF">FD33_GL002064</name>
</gene>
<evidence type="ECO:0000313" key="4">
    <source>
        <dbReference type="Proteomes" id="UP000051908"/>
    </source>
</evidence>
<reference evidence="3 4" key="1">
    <citation type="journal article" date="2015" name="Genome Announc.">
        <title>Expanding the biotechnology potential of lactobacilli through comparative genomics of 213 strains and associated genera.</title>
        <authorList>
            <person name="Sun Z."/>
            <person name="Harris H.M."/>
            <person name="McCann A."/>
            <person name="Guo C."/>
            <person name="Argimon S."/>
            <person name="Zhang W."/>
            <person name="Yang X."/>
            <person name="Jeffery I.B."/>
            <person name="Cooney J.C."/>
            <person name="Kagawa T.F."/>
            <person name="Liu W."/>
            <person name="Song Y."/>
            <person name="Salvetti E."/>
            <person name="Wrobel A."/>
            <person name="Rasinkangas P."/>
            <person name="Parkhill J."/>
            <person name="Rea M.C."/>
            <person name="O'Sullivan O."/>
            <person name="Ritari J."/>
            <person name="Douillard F.P."/>
            <person name="Paul Ross R."/>
            <person name="Yang R."/>
            <person name="Briner A.E."/>
            <person name="Felis G.E."/>
            <person name="de Vos W.M."/>
            <person name="Barrangou R."/>
            <person name="Klaenhammer T.R."/>
            <person name="Caufield P.W."/>
            <person name="Cui Y."/>
            <person name="Zhang H."/>
            <person name="O'Toole P.W."/>
        </authorList>
    </citation>
    <scope>NUCLEOTIDE SEQUENCE [LARGE SCALE GENOMIC DNA]</scope>
    <source>
        <strain evidence="3 4">DSM 13238</strain>
    </source>
</reference>
<dbReference type="AlphaFoldDB" id="A0A0R1PFX8"/>
<keyword evidence="2" id="KW-0472">Membrane</keyword>
<comment type="caution">
    <text evidence="3">The sequence shown here is derived from an EMBL/GenBank/DDBJ whole genome shotgun (WGS) entry which is preliminary data.</text>
</comment>
<feature type="region of interest" description="Disordered" evidence="1">
    <location>
        <begin position="1"/>
        <end position="24"/>
    </location>
</feature>
<evidence type="ECO:0000313" key="3">
    <source>
        <dbReference type="EMBL" id="KRL31313.1"/>
    </source>
</evidence>
<dbReference type="RefSeq" id="WP_148299146.1">
    <property type="nucleotide sequence ID" value="NZ_BAMH01000003.1"/>
</dbReference>
<keyword evidence="2" id="KW-0812">Transmembrane</keyword>
<keyword evidence="2" id="KW-1133">Transmembrane helix</keyword>
<keyword evidence="4" id="KW-1185">Reference proteome</keyword>
<name>A0A0R1PFX8_9LACO</name>